<reference evidence="3 4" key="1">
    <citation type="journal article" date="2021" name="Elife">
        <title>Chloroplast acquisition without the gene transfer in kleptoplastic sea slugs, Plakobranchus ocellatus.</title>
        <authorList>
            <person name="Maeda T."/>
            <person name="Takahashi S."/>
            <person name="Yoshida T."/>
            <person name="Shimamura S."/>
            <person name="Takaki Y."/>
            <person name="Nagai Y."/>
            <person name="Toyoda A."/>
            <person name="Suzuki Y."/>
            <person name="Arimoto A."/>
            <person name="Ishii H."/>
            <person name="Satoh N."/>
            <person name="Nishiyama T."/>
            <person name="Hasebe M."/>
            <person name="Maruyama T."/>
            <person name="Minagawa J."/>
            <person name="Obokata J."/>
            <person name="Shigenobu S."/>
        </authorList>
    </citation>
    <scope>NUCLEOTIDE SEQUENCE [LARGE SCALE GENOMIC DNA]</scope>
</reference>
<dbReference type="Pfam" id="PF00144">
    <property type="entry name" value="Beta-lactamase"/>
    <property type="match status" value="1"/>
</dbReference>
<dbReference type="InterPro" id="IPR001466">
    <property type="entry name" value="Beta-lactam-related"/>
</dbReference>
<evidence type="ECO:0000256" key="1">
    <source>
        <dbReference type="SAM" id="MobiDB-lite"/>
    </source>
</evidence>
<dbReference type="InterPro" id="IPR012338">
    <property type="entry name" value="Beta-lactam/transpept-like"/>
</dbReference>
<gene>
    <name evidence="3" type="ORF">ElyMa_003874400</name>
</gene>
<accession>A0AAV4FLH0</accession>
<dbReference type="GO" id="GO:0019216">
    <property type="term" value="P:regulation of lipid metabolic process"/>
    <property type="evidence" value="ECO:0007669"/>
    <property type="project" value="TreeGrafter"/>
</dbReference>
<protein>
    <submittedName>
        <fullName evidence="3">Serine beta-lactamase-like protein LACTB, mitochondrial</fullName>
    </submittedName>
</protein>
<dbReference type="GO" id="GO:0006508">
    <property type="term" value="P:proteolysis"/>
    <property type="evidence" value="ECO:0007669"/>
    <property type="project" value="TreeGrafter"/>
</dbReference>
<sequence length="559" mass="61070">MLAITALCDFTAQAQIARLVTVAQCASSHPVAIAAKDQNSTSDSGKVKSPTRHHAGENQSISLDEAIKKSHIICKQKKEELGSPGLVVCVSVDGMQVYANGFGYSDLENQVPVEPDSVMRIASISKSITSLIVAKMWEESKIDLDKKVQHYIPDFPQKYFMGEKVDITVSQLLNHTSGIRHYKKKNDPANAFDDQIVDLVKKTKEASLLPFYAAGAVGKKTCLVPHQPQPKMPFDTLQDTKEKEIYSKTNFPTTAKSLELFQNDPLVSKPGTKFVYTTHGFTLLSAIVEAVAKQPFSEVVTKTFHTLGMERSYLDKSDPIIYKRARNYQKDKIGRVVNCPYVDNSYKWAGGGLLSTTEDLVKFGNILLYSAEHQDEDPSPPGYLKASTVWKFWSPPPSGGRSITPRYGLGFELTPEEQQYGMCGHHSFGAGHTGNAVGASSVLFILPRYAKVGDSAACAGSNGPQVKSGLAPLTTKNGLPQGVVVAIIVNLPSIDLRAAAKEIAKTFEKTPMTQLRYRAEPFDTFLPAQGESPAENRSLMFLFPGLNLGAMSNGEVRIT</sequence>
<dbReference type="GO" id="GO:0005739">
    <property type="term" value="C:mitochondrion"/>
    <property type="evidence" value="ECO:0007669"/>
    <property type="project" value="TreeGrafter"/>
</dbReference>
<dbReference type="Proteomes" id="UP000762676">
    <property type="component" value="Unassembled WGS sequence"/>
</dbReference>
<dbReference type="PANTHER" id="PTHR46520:SF1">
    <property type="entry name" value="SERINE BETA-LACTAMASE-LIKE PROTEIN LACTB, MITOCHONDRIAL"/>
    <property type="match status" value="1"/>
</dbReference>
<keyword evidence="4" id="KW-1185">Reference proteome</keyword>
<proteinExistence type="predicted"/>
<feature type="region of interest" description="Disordered" evidence="1">
    <location>
        <begin position="36"/>
        <end position="60"/>
    </location>
</feature>
<dbReference type="GO" id="GO:0008233">
    <property type="term" value="F:peptidase activity"/>
    <property type="evidence" value="ECO:0007669"/>
    <property type="project" value="TreeGrafter"/>
</dbReference>
<dbReference type="PANTHER" id="PTHR46520">
    <property type="entry name" value="SERINE BETA-LACTAMASE-LIKE PROTEIN LACTB, MITOCHONDRIAL"/>
    <property type="match status" value="1"/>
</dbReference>
<evidence type="ECO:0000313" key="3">
    <source>
        <dbReference type="EMBL" id="GFR73695.1"/>
    </source>
</evidence>
<evidence type="ECO:0000259" key="2">
    <source>
        <dbReference type="Pfam" id="PF00144"/>
    </source>
</evidence>
<evidence type="ECO:0000313" key="4">
    <source>
        <dbReference type="Proteomes" id="UP000762676"/>
    </source>
</evidence>
<comment type="caution">
    <text evidence="3">The sequence shown here is derived from an EMBL/GenBank/DDBJ whole genome shotgun (WGS) entry which is preliminary data.</text>
</comment>
<dbReference type="InterPro" id="IPR052794">
    <property type="entry name" value="Mito_Ser_Protease_LACTB"/>
</dbReference>
<dbReference type="SUPFAM" id="SSF56601">
    <property type="entry name" value="beta-lactamase/transpeptidase-like"/>
    <property type="match status" value="1"/>
</dbReference>
<dbReference type="AlphaFoldDB" id="A0AAV4FLH0"/>
<name>A0AAV4FLH0_9GAST</name>
<dbReference type="EMBL" id="BMAT01007891">
    <property type="protein sequence ID" value="GFR73695.1"/>
    <property type="molecule type" value="Genomic_DNA"/>
</dbReference>
<feature type="domain" description="Beta-lactamase-related" evidence="2">
    <location>
        <begin position="76"/>
        <end position="487"/>
    </location>
</feature>
<organism evidence="3 4">
    <name type="scientific">Elysia marginata</name>
    <dbReference type="NCBI Taxonomy" id="1093978"/>
    <lineage>
        <taxon>Eukaryota</taxon>
        <taxon>Metazoa</taxon>
        <taxon>Spiralia</taxon>
        <taxon>Lophotrochozoa</taxon>
        <taxon>Mollusca</taxon>
        <taxon>Gastropoda</taxon>
        <taxon>Heterobranchia</taxon>
        <taxon>Euthyneura</taxon>
        <taxon>Panpulmonata</taxon>
        <taxon>Sacoglossa</taxon>
        <taxon>Placobranchoidea</taxon>
        <taxon>Plakobranchidae</taxon>
        <taxon>Elysia</taxon>
    </lineage>
</organism>
<dbReference type="Gene3D" id="3.40.710.10">
    <property type="entry name" value="DD-peptidase/beta-lactamase superfamily"/>
    <property type="match status" value="2"/>
</dbReference>